<organism evidence="3 4">
    <name type="scientific">Candida oxycetoniae</name>
    <dbReference type="NCBI Taxonomy" id="497107"/>
    <lineage>
        <taxon>Eukaryota</taxon>
        <taxon>Fungi</taxon>
        <taxon>Dikarya</taxon>
        <taxon>Ascomycota</taxon>
        <taxon>Saccharomycotina</taxon>
        <taxon>Pichiomycetes</taxon>
        <taxon>Debaryomycetaceae</taxon>
        <taxon>Candida/Lodderomyces clade</taxon>
        <taxon>Candida</taxon>
    </lineage>
</organism>
<comment type="caution">
    <text evidence="3">The sequence shown here is derived from an EMBL/GenBank/DDBJ whole genome shotgun (WGS) entry which is preliminary data.</text>
</comment>
<reference evidence="3" key="1">
    <citation type="journal article" date="2022" name="DNA Res.">
        <title>Genome analysis of five recently described species of the CUG-Ser clade uncovers Candida theae as a new hybrid lineage with pathogenic potential in the Candida parapsilosis species complex.</title>
        <authorList>
            <person name="Mixao V."/>
            <person name="Del Olmo V."/>
            <person name="Hegedusova E."/>
            <person name="Saus E."/>
            <person name="Pryszcz L."/>
            <person name="Cillingova A."/>
            <person name="Nosek J."/>
            <person name="Gabaldon T."/>
        </authorList>
    </citation>
    <scope>NUCLEOTIDE SEQUENCE</scope>
    <source>
        <strain evidence="3">CBS 10844</strain>
    </source>
</reference>
<protein>
    <submittedName>
        <fullName evidence="3">PCF11</fullName>
    </submittedName>
</protein>
<accession>A0AAI9T0F4</accession>
<dbReference type="PROSITE" id="PS51391">
    <property type="entry name" value="CID"/>
    <property type="match status" value="1"/>
</dbReference>
<feature type="compositionally biased region" description="Basic and acidic residues" evidence="1">
    <location>
        <begin position="489"/>
        <end position="517"/>
    </location>
</feature>
<feature type="compositionally biased region" description="Acidic residues" evidence="1">
    <location>
        <begin position="618"/>
        <end position="628"/>
    </location>
</feature>
<name>A0AAI9T0F4_9ASCO</name>
<feature type="domain" description="CID" evidence="2">
    <location>
        <begin position="1"/>
        <end position="139"/>
    </location>
</feature>
<dbReference type="InterPro" id="IPR008942">
    <property type="entry name" value="ENTH_VHS"/>
</dbReference>
<evidence type="ECO:0000256" key="1">
    <source>
        <dbReference type="SAM" id="MobiDB-lite"/>
    </source>
</evidence>
<feature type="compositionally biased region" description="Pro residues" evidence="1">
    <location>
        <begin position="692"/>
        <end position="702"/>
    </location>
</feature>
<evidence type="ECO:0000313" key="4">
    <source>
        <dbReference type="Proteomes" id="UP001202479"/>
    </source>
</evidence>
<feature type="compositionally biased region" description="Polar residues" evidence="1">
    <location>
        <begin position="461"/>
        <end position="472"/>
    </location>
</feature>
<feature type="region of interest" description="Disordered" evidence="1">
    <location>
        <begin position="429"/>
        <end position="768"/>
    </location>
</feature>
<sequence>MSALEHFEKELEHLSIKTSTLSHLAGLAVKYVDQANEIKDAIKRKLYISPPERKVWVMYFIHYLCVEVGNPYDLLFNAEIYDLFCHAYTSVGDQYLKPDKKMRTALQELKDMWYGEGGEKSRFDKTQLSRIDNFLVQAEALLRKDNLALSRGLNLTPEDLLIEGRKLLSYVVYLNQALDQLTFQEDHLTRNQKREIRRFEMIGNDCIDKINRTIDLIEQDIQPDPLSENPTTTFKASGLINFRDNASQYYVTLQEVRKLLDDQRRQQEEFVKKTRRQLAQIKIKMKKRDNKIEIRAKLDDFLQKFKVDIDPKPKKEFFIPMESSIDFESVVKNFGKEKVVVDSVFVNIEESDNKDFELLEIQQSKPLKKVEDVSPVEEVTNDVQSTAPTPKVDLLGLLGGTRSSSLFGASNENKPMSLLGSVSESSTTIAASTGNDEDKKIYSSNEEVISRQSKENLSPRLENNSYTQNPSSHEVEVSMADQTGTGGSEKQDNDSDKESGGVKELRLLSDSNKRIKGEAPPLSQQIVEAKKSQLGPALLDQVQQKESNTETDKEVSTIVGTKRKSGSNDIEFNTFNHGLAISTLGEGGDDEEDDSLTGAENDGPHKLATKPSLSFQEVETDDAVEDSTDVLPVRAPTPPHASHTIPGSERTSLSTPSAIAGDNAKSIDKLNFKKKMSFSDYKSRAQDNTKPSSPPTLPPAPPSSTHQVPLSDSSLEAIDSPALYNSSSPPPSRIPQTIADPPPSRIPQKVDPPLRSCLKRRDLRESSDVRQIKRVKFDD</sequence>
<gene>
    <name evidence="3" type="ORF">KGF56_001337</name>
</gene>
<dbReference type="GeneID" id="73378954"/>
<dbReference type="Proteomes" id="UP001202479">
    <property type="component" value="Unassembled WGS sequence"/>
</dbReference>
<dbReference type="EMBL" id="JAHUZD010000027">
    <property type="protein sequence ID" value="KAI3405730.2"/>
    <property type="molecule type" value="Genomic_DNA"/>
</dbReference>
<evidence type="ECO:0000313" key="3">
    <source>
        <dbReference type="EMBL" id="KAI3405730.2"/>
    </source>
</evidence>
<evidence type="ECO:0000259" key="2">
    <source>
        <dbReference type="PROSITE" id="PS51391"/>
    </source>
</evidence>
<feature type="compositionally biased region" description="Polar residues" evidence="1">
    <location>
        <begin position="567"/>
        <end position="576"/>
    </location>
</feature>
<dbReference type="RefSeq" id="XP_049181475.1">
    <property type="nucleotide sequence ID" value="XM_049322449.1"/>
</dbReference>
<keyword evidence="4" id="KW-1185">Reference proteome</keyword>
<dbReference type="SUPFAM" id="SSF48464">
    <property type="entry name" value="ENTH/VHS domain"/>
    <property type="match status" value="1"/>
</dbReference>
<dbReference type="InterPro" id="IPR006569">
    <property type="entry name" value="CID_dom"/>
</dbReference>
<feature type="compositionally biased region" description="Polar residues" evidence="1">
    <location>
        <begin position="705"/>
        <end position="714"/>
    </location>
</feature>
<dbReference type="AlphaFoldDB" id="A0AAI9T0F4"/>
<proteinExistence type="predicted"/>
<feature type="compositionally biased region" description="Basic and acidic residues" evidence="1">
    <location>
        <begin position="759"/>
        <end position="768"/>
    </location>
</feature>
<dbReference type="Gene3D" id="1.25.40.90">
    <property type="match status" value="1"/>
</dbReference>